<comment type="subcellular location">
    <subcellularLocation>
        <location evidence="2 9">Cytoplasm</location>
    </subcellularLocation>
</comment>
<dbReference type="GO" id="GO:0032259">
    <property type="term" value="P:methylation"/>
    <property type="evidence" value="ECO:0007669"/>
    <property type="project" value="UniProtKB-KW"/>
</dbReference>
<comment type="caution">
    <text evidence="10">The sequence shown here is derived from an EMBL/GenBank/DDBJ whole genome shotgun (WGS) entry which is preliminary data.</text>
</comment>
<dbReference type="GO" id="GO:0008119">
    <property type="term" value="F:thiopurine S-methyltransferase activity"/>
    <property type="evidence" value="ECO:0007669"/>
    <property type="project" value="UniProtKB-UniRule"/>
</dbReference>
<evidence type="ECO:0000256" key="9">
    <source>
        <dbReference type="HAMAP-Rule" id="MF_00812"/>
    </source>
</evidence>
<evidence type="ECO:0000256" key="1">
    <source>
        <dbReference type="ARBA" id="ARBA00000903"/>
    </source>
</evidence>
<keyword evidence="6 9" id="KW-0489">Methyltransferase</keyword>
<evidence type="ECO:0000256" key="6">
    <source>
        <dbReference type="ARBA" id="ARBA00022603"/>
    </source>
</evidence>
<evidence type="ECO:0000313" key="10">
    <source>
        <dbReference type="EMBL" id="OUI83746.1"/>
    </source>
</evidence>
<evidence type="ECO:0000256" key="5">
    <source>
        <dbReference type="ARBA" id="ARBA00022490"/>
    </source>
</evidence>
<keyword evidence="5 9" id="KW-0963">Cytoplasm</keyword>
<reference evidence="10 11" key="1">
    <citation type="submission" date="2014-06" db="EMBL/GenBank/DDBJ databases">
        <authorList>
            <person name="Ju J."/>
            <person name="Zhang J."/>
        </authorList>
    </citation>
    <scope>NUCLEOTIDE SEQUENCE [LARGE SCALE GENOMIC DNA]</scope>
    <source>
        <strain evidence="10">DmW_045</strain>
    </source>
</reference>
<protein>
    <recommendedName>
        <fullName evidence="4 9">Thiopurine S-methyltransferase</fullName>
        <ecNumber evidence="4 9">2.1.1.67</ecNumber>
    </recommendedName>
    <alternativeName>
        <fullName evidence="9">Thiopurine methyltransferase</fullName>
    </alternativeName>
</protein>
<evidence type="ECO:0000313" key="11">
    <source>
        <dbReference type="Proteomes" id="UP000194639"/>
    </source>
</evidence>
<feature type="binding site" evidence="9">
    <location>
        <position position="123"/>
    </location>
    <ligand>
        <name>S-adenosyl-L-methionine</name>
        <dbReference type="ChEBI" id="CHEBI:59789"/>
    </ligand>
</feature>
<dbReference type="PANTHER" id="PTHR10259:SF11">
    <property type="entry name" value="THIOPURINE S-METHYLTRANSFERASE"/>
    <property type="match status" value="1"/>
</dbReference>
<dbReference type="SUPFAM" id="SSF53335">
    <property type="entry name" value="S-adenosyl-L-methionine-dependent methyltransferases"/>
    <property type="match status" value="1"/>
</dbReference>
<dbReference type="GO" id="GO:0010038">
    <property type="term" value="P:response to metal ion"/>
    <property type="evidence" value="ECO:0007669"/>
    <property type="project" value="InterPro"/>
</dbReference>
<dbReference type="EMBL" id="JOMO01000013">
    <property type="protein sequence ID" value="OUI83746.1"/>
    <property type="molecule type" value="Genomic_DNA"/>
</dbReference>
<sequence length="214" mass="23378">MDAVFWHTKWEQNQIGFHSPVPHPFLVSYFARLNLKPGAHVLVPLCGKTLDIHWLLAAGCRVTGIELSPVAVEALFQDLGLVPQIETVPNAICYTAGTLRVFVGDIFECTPQSIGHVDAVYDRAALIALPEVVRASYAQHLICLAQNAPQLLTCVEYDQSKRAGPPFAVLAHEVSALYGAAYRVAELEKTLLPEGIKGLCPAYETVWYLSPKAG</sequence>
<keyword evidence="8 9" id="KW-0949">S-adenosyl-L-methionine</keyword>
<dbReference type="HAMAP" id="MF_00812">
    <property type="entry name" value="Thiopur_methtran"/>
    <property type="match status" value="1"/>
</dbReference>
<dbReference type="Gene3D" id="3.40.50.150">
    <property type="entry name" value="Vaccinia Virus protein VP39"/>
    <property type="match status" value="1"/>
</dbReference>
<organism evidence="10 11">
    <name type="scientific">Acetobacter orientalis</name>
    <dbReference type="NCBI Taxonomy" id="146474"/>
    <lineage>
        <taxon>Bacteria</taxon>
        <taxon>Pseudomonadati</taxon>
        <taxon>Pseudomonadota</taxon>
        <taxon>Alphaproteobacteria</taxon>
        <taxon>Acetobacterales</taxon>
        <taxon>Acetobacteraceae</taxon>
        <taxon>Acetobacter</taxon>
    </lineage>
</organism>
<evidence type="ECO:0000256" key="7">
    <source>
        <dbReference type="ARBA" id="ARBA00022679"/>
    </source>
</evidence>
<proteinExistence type="inferred from homology"/>
<dbReference type="PIRSF" id="PIRSF023956">
    <property type="entry name" value="Thiopurine_S-methyltransferase"/>
    <property type="match status" value="1"/>
</dbReference>
<gene>
    <name evidence="9" type="primary">tpm</name>
    <name evidence="10" type="ORF">HK12_02135</name>
</gene>
<comment type="catalytic activity">
    <reaction evidence="1 9">
        <text>S-adenosyl-L-methionine + a thiopurine = S-adenosyl-L-homocysteine + a thiopurine S-methylether.</text>
        <dbReference type="EC" id="2.1.1.67"/>
    </reaction>
</comment>
<dbReference type="InterPro" id="IPR022474">
    <property type="entry name" value="Thiopur_S-MeTfrase_Se/Te_detox"/>
</dbReference>
<dbReference type="EC" id="2.1.1.67" evidence="4 9"/>
<dbReference type="NCBIfam" id="TIGR03840">
    <property type="entry name" value="TMPT_Se_Te"/>
    <property type="match status" value="1"/>
</dbReference>
<dbReference type="PROSITE" id="PS51585">
    <property type="entry name" value="SAM_MT_TPMT"/>
    <property type="match status" value="1"/>
</dbReference>
<dbReference type="GO" id="GO:0005737">
    <property type="term" value="C:cytoplasm"/>
    <property type="evidence" value="ECO:0007669"/>
    <property type="project" value="UniProtKB-SubCell"/>
</dbReference>
<dbReference type="Pfam" id="PF05724">
    <property type="entry name" value="TPMT"/>
    <property type="match status" value="1"/>
</dbReference>
<dbReference type="InterPro" id="IPR008854">
    <property type="entry name" value="TPMT"/>
</dbReference>
<dbReference type="PANTHER" id="PTHR10259">
    <property type="entry name" value="THIOPURINE S-METHYLTRANSFERASE"/>
    <property type="match status" value="1"/>
</dbReference>
<comment type="similarity">
    <text evidence="3 9">Belongs to the class I-like SAM-binding methyltransferase superfamily. TPMT family.</text>
</comment>
<feature type="binding site" evidence="9">
    <location>
        <position position="45"/>
    </location>
    <ligand>
        <name>S-adenosyl-L-methionine</name>
        <dbReference type="ChEBI" id="CHEBI:59789"/>
    </ligand>
</feature>
<dbReference type="CDD" id="cd02440">
    <property type="entry name" value="AdoMet_MTases"/>
    <property type="match status" value="1"/>
</dbReference>
<dbReference type="RefSeq" id="WP_086551988.1">
    <property type="nucleotide sequence ID" value="NZ_JOMO01000013.1"/>
</dbReference>
<dbReference type="AlphaFoldDB" id="A0A252A401"/>
<feature type="binding site" evidence="9">
    <location>
        <position position="10"/>
    </location>
    <ligand>
        <name>S-adenosyl-L-methionine</name>
        <dbReference type="ChEBI" id="CHEBI:59789"/>
    </ligand>
</feature>
<evidence type="ECO:0000256" key="3">
    <source>
        <dbReference type="ARBA" id="ARBA00008145"/>
    </source>
</evidence>
<evidence type="ECO:0000256" key="2">
    <source>
        <dbReference type="ARBA" id="ARBA00004496"/>
    </source>
</evidence>
<dbReference type="InterPro" id="IPR029063">
    <property type="entry name" value="SAM-dependent_MTases_sf"/>
</dbReference>
<keyword evidence="7 9" id="KW-0808">Transferase</keyword>
<accession>A0A252A401</accession>
<feature type="binding site" evidence="9">
    <location>
        <position position="66"/>
    </location>
    <ligand>
        <name>S-adenosyl-L-methionine</name>
        <dbReference type="ChEBI" id="CHEBI:59789"/>
    </ligand>
</feature>
<dbReference type="Proteomes" id="UP000194639">
    <property type="component" value="Unassembled WGS sequence"/>
</dbReference>
<dbReference type="InterPro" id="IPR025835">
    <property type="entry name" value="Thiopurine_S-MeTrfase"/>
</dbReference>
<dbReference type="FunFam" id="3.40.50.150:FF:000101">
    <property type="entry name" value="Thiopurine S-methyltransferase"/>
    <property type="match status" value="1"/>
</dbReference>
<evidence type="ECO:0000256" key="8">
    <source>
        <dbReference type="ARBA" id="ARBA00022691"/>
    </source>
</evidence>
<evidence type="ECO:0000256" key="4">
    <source>
        <dbReference type="ARBA" id="ARBA00011905"/>
    </source>
</evidence>
<name>A0A252A401_9PROT</name>